<sequence>MPRFPPSNTRTRTQPSSSPSFSHSAFVLPPNKRPCAARSYARLAMDVNSRMRLDVLACQAAFLRSVASPQEDLAFADRWETTMAGFCAALEEGALSEETIAIGRVVAQRLAVVSAGLCKSRQAAERVVEGMEEQSRAFLSSQGHPNTLTASDSRSVSTSSRPAPSAPNDLLLAPYRRWFLDHFAFPYLTAADK</sequence>
<feature type="compositionally biased region" description="Low complexity" evidence="1">
    <location>
        <begin position="149"/>
        <end position="165"/>
    </location>
</feature>
<feature type="compositionally biased region" description="Polar residues" evidence="1">
    <location>
        <begin position="137"/>
        <end position="148"/>
    </location>
</feature>
<feature type="non-terminal residue" evidence="2">
    <location>
        <position position="193"/>
    </location>
</feature>
<feature type="region of interest" description="Disordered" evidence="1">
    <location>
        <begin position="1"/>
        <end position="24"/>
    </location>
</feature>
<dbReference type="AlphaFoldDB" id="A0A0N7F210"/>
<name>A0A0N7F210_9BASI</name>
<organism evidence="2">
    <name type="scientific">Leucosporidium scottii</name>
    <dbReference type="NCBI Taxonomy" id="5278"/>
    <lineage>
        <taxon>Eukaryota</taxon>
        <taxon>Fungi</taxon>
        <taxon>Dikarya</taxon>
        <taxon>Basidiomycota</taxon>
        <taxon>Pucciniomycotina</taxon>
        <taxon>Microbotryomycetes</taxon>
        <taxon>Leucosporidiales</taxon>
        <taxon>Leucosporidium</taxon>
    </lineage>
</organism>
<protein>
    <submittedName>
        <fullName evidence="2">Homeodomain transcription factor HD1</fullName>
    </submittedName>
</protein>
<dbReference type="GO" id="GO:0003677">
    <property type="term" value="F:DNA binding"/>
    <property type="evidence" value="ECO:0007669"/>
    <property type="project" value="UniProtKB-KW"/>
</dbReference>
<keyword evidence="2" id="KW-0371">Homeobox</keyword>
<accession>A0A0N7F210</accession>
<feature type="region of interest" description="Disordered" evidence="1">
    <location>
        <begin position="135"/>
        <end position="165"/>
    </location>
</feature>
<keyword evidence="2" id="KW-0238">DNA-binding</keyword>
<proteinExistence type="predicted"/>
<reference evidence="2" key="1">
    <citation type="submission" date="2015-04" db="EMBL/GenBank/DDBJ databases">
        <title>Genomic Architecture Underlying Sex-Determination in the yeast Leucosporidium scottii: New Insights into the Evolution of Mating Systems in basidiomycetes.</title>
        <authorList>
            <person name="Maia T.M."/>
            <person name="Lopes S."/>
            <person name="Almeida J.M.G.C.F."/>
            <person name="Rosa L.H."/>
            <person name="Sampaio J.P."/>
            <person name="Goncalves P."/>
            <person name="Coelho M.A."/>
        </authorList>
    </citation>
    <scope>NUCLEOTIDE SEQUENCE</scope>
    <source>
        <strain evidence="2">PB 20</strain>
    </source>
</reference>
<dbReference type="EMBL" id="KR229972">
    <property type="protein sequence ID" value="ALG04437.1"/>
    <property type="molecule type" value="Genomic_DNA"/>
</dbReference>
<evidence type="ECO:0000256" key="1">
    <source>
        <dbReference type="SAM" id="MobiDB-lite"/>
    </source>
</evidence>
<gene>
    <name evidence="2" type="primary">HD1</name>
</gene>
<evidence type="ECO:0000313" key="2">
    <source>
        <dbReference type="EMBL" id="ALG04437.1"/>
    </source>
</evidence>